<organism evidence="2 3">
    <name type="scientific">Phaeobacter gallaeciensis</name>
    <dbReference type="NCBI Taxonomy" id="60890"/>
    <lineage>
        <taxon>Bacteria</taxon>
        <taxon>Pseudomonadati</taxon>
        <taxon>Pseudomonadota</taxon>
        <taxon>Alphaproteobacteria</taxon>
        <taxon>Rhodobacterales</taxon>
        <taxon>Roseobacteraceae</taxon>
        <taxon>Phaeobacter</taxon>
    </lineage>
</organism>
<evidence type="ECO:0000313" key="3">
    <source>
        <dbReference type="Proteomes" id="UP000217545"/>
    </source>
</evidence>
<evidence type="ECO:0000313" key="2">
    <source>
        <dbReference type="EMBL" id="ATF06085.1"/>
    </source>
</evidence>
<dbReference type="GeneID" id="31846414"/>
<dbReference type="EC" id="1.14.13.-" evidence="2"/>
<evidence type="ECO:0000256" key="1">
    <source>
        <dbReference type="SAM" id="MobiDB-lite"/>
    </source>
</evidence>
<reference evidence="2 3" key="1">
    <citation type="journal article" date="2017" name="Front. Microbiol.">
        <title>Phaeobacter piscinae sp. nov., a species of the Roseobacter group and potential aquaculture probiont.</title>
        <authorList>
            <person name="Sonnenschein E.C."/>
            <person name="Phippen C.B.W."/>
            <person name="Nielsen K.F."/>
            <person name="Mateiu R.V."/>
            <person name="Melchiorsen J."/>
            <person name="Gram L."/>
            <person name="Overmann J."/>
            <person name="Freese H.M."/>
        </authorList>
    </citation>
    <scope>NUCLEOTIDE SEQUENCE [LARGE SCALE GENOMIC DNA]</scope>
    <source>
        <strain evidence="2 3">P63</strain>
    </source>
</reference>
<dbReference type="EMBL" id="CP010784">
    <property type="protein sequence ID" value="ATF06085.1"/>
    <property type="molecule type" value="Genomic_DNA"/>
</dbReference>
<dbReference type="SUPFAM" id="SSF51905">
    <property type="entry name" value="FAD/NAD(P)-binding domain"/>
    <property type="match status" value="1"/>
</dbReference>
<dbReference type="Gene3D" id="3.50.50.60">
    <property type="entry name" value="FAD/NAD(P)-binding domain"/>
    <property type="match status" value="1"/>
</dbReference>
<gene>
    <name evidence="2" type="ORF">PhaeoP63_02016</name>
</gene>
<dbReference type="RefSeq" id="WP_024097442.1">
    <property type="nucleotide sequence ID" value="NZ_CP010588.1"/>
</dbReference>
<dbReference type="Proteomes" id="UP000217545">
    <property type="component" value="Chromosome"/>
</dbReference>
<name>A0AAC9Z940_9RHOB</name>
<proteinExistence type="predicted"/>
<protein>
    <submittedName>
        <fullName evidence="2">Epoxidase LasC</fullName>
        <ecNumber evidence="2">1.14.13.-</ecNumber>
    </submittedName>
</protein>
<dbReference type="GO" id="GO:0016491">
    <property type="term" value="F:oxidoreductase activity"/>
    <property type="evidence" value="ECO:0007669"/>
    <property type="project" value="UniProtKB-KW"/>
</dbReference>
<keyword evidence="2" id="KW-0560">Oxidoreductase</keyword>
<accession>A0AAC9Z940</accession>
<feature type="compositionally biased region" description="Low complexity" evidence="1">
    <location>
        <begin position="444"/>
        <end position="459"/>
    </location>
</feature>
<feature type="region of interest" description="Disordered" evidence="1">
    <location>
        <begin position="444"/>
        <end position="469"/>
    </location>
</feature>
<dbReference type="InterPro" id="IPR036188">
    <property type="entry name" value="FAD/NAD-bd_sf"/>
</dbReference>
<dbReference type="AlphaFoldDB" id="A0AAC9Z940"/>
<sequence>MTRSHDAKRQFWPDKTAAVIGSGFAGMVAAAALARTFGTVWLIDRDAHPDKPALRKSVPQAAHVHALLHSGQTVLESLFPGFEREATAQGSLPLKVRSGWRSFSAGRWLPPVDTGVQVLSQTRPALDHLIKQQIAGNAVIRPLLARVTGLLSDATDPGAVTGLRLLQEGRERDLPADLVVDAGGRAEQGAQWLADLGYAPPPVETAYPEVRYVSGLFSRRITAGEDLAGWLNFASAPMTRGAVLAPVENGRWMATATCRFDMQAPATEAEFRAFLDALPDDKISSLLTGETLVRELKSYRIAAVRFNRFDQATRPLPKGYLPLGDRIATFNPLYGQGMSVAALQCQALSDVLGQVMTADPACDWRQALAAPYLARASLPAEAAWLIGQANDMEYPAYRGQPSEAAVALNRDLRRAFATSIGRPERMRRIDRVLHLLDPLSSLAAPDRRAPPSAREAAIADPGQTTPALT</sequence>